<comment type="subunit">
    <text evidence="4">Homodimer; the beta-strands of each monomer intercalate to form a hydrophobic core, while the alpha-helices form wings that extend away from the core.</text>
</comment>
<reference evidence="5 6" key="1">
    <citation type="submission" date="2019-02" db="EMBL/GenBank/DDBJ databases">
        <title>Deep-cultivation of Planctomycetes and their phenomic and genomic characterization uncovers novel biology.</title>
        <authorList>
            <person name="Wiegand S."/>
            <person name="Jogler M."/>
            <person name="Boedeker C."/>
            <person name="Pinto D."/>
            <person name="Vollmers J."/>
            <person name="Rivas-Marin E."/>
            <person name="Kohn T."/>
            <person name="Peeters S.H."/>
            <person name="Heuer A."/>
            <person name="Rast P."/>
            <person name="Oberbeckmann S."/>
            <person name="Bunk B."/>
            <person name="Jeske O."/>
            <person name="Meyerdierks A."/>
            <person name="Storesund J.E."/>
            <person name="Kallscheuer N."/>
            <person name="Luecker S."/>
            <person name="Lage O.M."/>
            <person name="Pohl T."/>
            <person name="Merkel B.J."/>
            <person name="Hornburger P."/>
            <person name="Mueller R.-W."/>
            <person name="Bruemmer F."/>
            <person name="Labrenz M."/>
            <person name="Spormann A.M."/>
            <person name="Op den Camp H."/>
            <person name="Overmann J."/>
            <person name="Amann R."/>
            <person name="Jetten M.S.M."/>
            <person name="Mascher T."/>
            <person name="Medema M.H."/>
            <person name="Devos D.P."/>
            <person name="Kaster A.-K."/>
            <person name="Ovreas L."/>
            <person name="Rohde M."/>
            <person name="Galperin M.Y."/>
            <person name="Jogler C."/>
        </authorList>
    </citation>
    <scope>NUCLEOTIDE SEQUENCE [LARGE SCALE GENOMIC DNA]</scope>
    <source>
        <strain evidence="5 6">ETA_A1</strain>
    </source>
</reference>
<dbReference type="HAMAP" id="MF_00167">
    <property type="entry name" value="CsrA"/>
    <property type="match status" value="1"/>
</dbReference>
<sequence length="58" mass="6376">MLVLTRKGGQEIVIDGRVRVTILAVGGDRVRVGITAPPEIRVDRAEVHERLVESAESR</sequence>
<dbReference type="Gene3D" id="2.60.40.4380">
    <property type="entry name" value="Translational regulator CsrA"/>
    <property type="match status" value="1"/>
</dbReference>
<dbReference type="SUPFAM" id="SSF117130">
    <property type="entry name" value="CsrA-like"/>
    <property type="match status" value="1"/>
</dbReference>
<dbReference type="OrthoDB" id="289081at2"/>
<comment type="subcellular location">
    <subcellularLocation>
        <location evidence="4">Cytoplasm</location>
    </subcellularLocation>
</comment>
<keyword evidence="2 4" id="KW-0810">Translation regulation</keyword>
<dbReference type="KEGG" id="uli:ETAA1_58700"/>
<dbReference type="InterPro" id="IPR003751">
    <property type="entry name" value="CsrA"/>
</dbReference>
<accession>A0A517Y265</accession>
<dbReference type="PANTHER" id="PTHR34984:SF1">
    <property type="entry name" value="CARBON STORAGE REGULATOR"/>
    <property type="match status" value="1"/>
</dbReference>
<dbReference type="GO" id="GO:0005829">
    <property type="term" value="C:cytosol"/>
    <property type="evidence" value="ECO:0007669"/>
    <property type="project" value="TreeGrafter"/>
</dbReference>
<evidence type="ECO:0000256" key="1">
    <source>
        <dbReference type="ARBA" id="ARBA00022490"/>
    </source>
</evidence>
<dbReference type="Pfam" id="PF02599">
    <property type="entry name" value="CsrA"/>
    <property type="match status" value="1"/>
</dbReference>
<dbReference type="GO" id="GO:0006402">
    <property type="term" value="P:mRNA catabolic process"/>
    <property type="evidence" value="ECO:0007669"/>
    <property type="project" value="InterPro"/>
</dbReference>
<keyword evidence="3 4" id="KW-0694">RNA-binding</keyword>
<dbReference type="GO" id="GO:0045947">
    <property type="term" value="P:negative regulation of translational initiation"/>
    <property type="evidence" value="ECO:0007669"/>
    <property type="project" value="UniProtKB-UniRule"/>
</dbReference>
<evidence type="ECO:0000256" key="3">
    <source>
        <dbReference type="ARBA" id="ARBA00022884"/>
    </source>
</evidence>
<comment type="similarity">
    <text evidence="4">Belongs to the CsrA/RsmA family.</text>
</comment>
<keyword evidence="6" id="KW-1185">Reference proteome</keyword>
<dbReference type="GO" id="GO:0006109">
    <property type="term" value="P:regulation of carbohydrate metabolic process"/>
    <property type="evidence" value="ECO:0007669"/>
    <property type="project" value="InterPro"/>
</dbReference>
<proteinExistence type="inferred from homology"/>
<organism evidence="5 6">
    <name type="scientific">Urbifossiella limnaea</name>
    <dbReference type="NCBI Taxonomy" id="2528023"/>
    <lineage>
        <taxon>Bacteria</taxon>
        <taxon>Pseudomonadati</taxon>
        <taxon>Planctomycetota</taxon>
        <taxon>Planctomycetia</taxon>
        <taxon>Gemmatales</taxon>
        <taxon>Gemmataceae</taxon>
        <taxon>Urbifossiella</taxon>
    </lineage>
</organism>
<dbReference type="AlphaFoldDB" id="A0A517Y265"/>
<keyword evidence="4" id="KW-1005">Bacterial flagellum biogenesis</keyword>
<evidence type="ECO:0000313" key="6">
    <source>
        <dbReference type="Proteomes" id="UP000319576"/>
    </source>
</evidence>
<dbReference type="EMBL" id="CP036273">
    <property type="protein sequence ID" value="QDU23860.1"/>
    <property type="molecule type" value="Genomic_DNA"/>
</dbReference>
<gene>
    <name evidence="5" type="primary">csrA_4</name>
    <name evidence="4" type="synonym">csrA</name>
    <name evidence="5" type="ORF">ETAA1_58700</name>
</gene>
<dbReference type="InterPro" id="IPR036107">
    <property type="entry name" value="CsrA_sf"/>
</dbReference>
<comment type="function">
    <text evidence="4">A translational regulator that binds mRNA to regulate translation initiation and/or mRNA stability. Usually binds in the 5'-UTR at or near the Shine-Dalgarno sequence preventing ribosome-binding, thus repressing translation. Its main target seems to be the major flagellin gene, while its function is anatagonized by FliW.</text>
</comment>
<keyword evidence="4" id="KW-0678">Repressor</keyword>
<evidence type="ECO:0000256" key="4">
    <source>
        <dbReference type="HAMAP-Rule" id="MF_00167"/>
    </source>
</evidence>
<name>A0A517Y265_9BACT</name>
<dbReference type="RefSeq" id="WP_145244073.1">
    <property type="nucleotide sequence ID" value="NZ_CP036273.1"/>
</dbReference>
<dbReference type="GO" id="GO:0048027">
    <property type="term" value="F:mRNA 5'-UTR binding"/>
    <property type="evidence" value="ECO:0007669"/>
    <property type="project" value="UniProtKB-UniRule"/>
</dbReference>
<dbReference type="Proteomes" id="UP000319576">
    <property type="component" value="Chromosome"/>
</dbReference>
<evidence type="ECO:0000313" key="5">
    <source>
        <dbReference type="EMBL" id="QDU23860.1"/>
    </source>
</evidence>
<evidence type="ECO:0000256" key="2">
    <source>
        <dbReference type="ARBA" id="ARBA00022845"/>
    </source>
</evidence>
<protein>
    <recommendedName>
        <fullName evidence="4">Translational regulator CsrA</fullName>
    </recommendedName>
</protein>
<dbReference type="GO" id="GO:1902208">
    <property type="term" value="P:regulation of bacterial-type flagellum assembly"/>
    <property type="evidence" value="ECO:0007669"/>
    <property type="project" value="UniProtKB-UniRule"/>
</dbReference>
<dbReference type="PANTHER" id="PTHR34984">
    <property type="entry name" value="CARBON STORAGE REGULATOR"/>
    <property type="match status" value="1"/>
</dbReference>
<dbReference type="GO" id="GO:0044781">
    <property type="term" value="P:bacterial-type flagellum organization"/>
    <property type="evidence" value="ECO:0007669"/>
    <property type="project" value="UniProtKB-KW"/>
</dbReference>
<keyword evidence="1 4" id="KW-0963">Cytoplasm</keyword>